<proteinExistence type="predicted"/>
<dbReference type="AlphaFoldDB" id="J0P2P1"/>
<dbReference type="OrthoDB" id="1424329at2"/>
<dbReference type="RefSeq" id="WP_002659784.1">
    <property type="nucleotide sequence ID" value="NZ_JH719942.1"/>
</dbReference>
<gene>
    <name evidence="1" type="ORF">SapgrDRAFT_2412</name>
</gene>
<evidence type="ECO:0008006" key="3">
    <source>
        <dbReference type="Google" id="ProtNLM"/>
    </source>
</evidence>
<name>J0P2P1_9BACT</name>
<accession>J0P2P1</accession>
<sequence>MMYFSASYKNVKLNQDYANYKTIDKLKKIIICDGIGSFKDSGIVANKIGNYLLQDIFPSIEDIPKDSTSLISHDEIKVGGTTILLAQTSNNKSIDIEYIGNGGVINIAGDFANTPYSNYPYRYSELLLPHVDAKGALSKHLSHNSGPDQLIPSKLTLYPNHPNGNIILIYSDGINSLENNLILRDKENRYWRNESPSVQYILNLLDTFLIELCKEEPQLDTIQDKLSNFNTKVLEDLNTDGYLEDDASLGIIITDAVFKYYQSILNA</sequence>
<dbReference type="HOGENOM" id="CLU_1041671_0_0_10"/>
<evidence type="ECO:0000313" key="2">
    <source>
        <dbReference type="Proteomes" id="UP000005113"/>
    </source>
</evidence>
<dbReference type="EMBL" id="JH719942">
    <property type="protein sequence ID" value="EJF54074.1"/>
    <property type="molecule type" value="Genomic_DNA"/>
</dbReference>
<evidence type="ECO:0000313" key="1">
    <source>
        <dbReference type="EMBL" id="EJF54074.1"/>
    </source>
</evidence>
<organism evidence="1 2">
    <name type="scientific">Saprospira grandis DSM 2844</name>
    <dbReference type="NCBI Taxonomy" id="694433"/>
    <lineage>
        <taxon>Bacteria</taxon>
        <taxon>Pseudomonadati</taxon>
        <taxon>Bacteroidota</taxon>
        <taxon>Saprospiria</taxon>
        <taxon>Saprospirales</taxon>
        <taxon>Saprospiraceae</taxon>
        <taxon>Saprospira</taxon>
    </lineage>
</organism>
<protein>
    <recommendedName>
        <fullName evidence="3">PPM-type phosphatase domain-containing protein</fullName>
    </recommendedName>
</protein>
<reference evidence="2" key="1">
    <citation type="journal article" date="2012" name="Stand. Genomic Sci.">
        <title>Permanent draft genome sequence of the gliding predator Saprospira grandis strain Sa g1 (= HR1).</title>
        <authorList>
            <person name="Mavromatis K."/>
            <person name="Chertkov O."/>
            <person name="Lapidus A."/>
            <person name="Nolan M."/>
            <person name="Lucas S."/>
            <person name="Tice H."/>
            <person name="Del Rio T.G."/>
            <person name="Cheng J.F."/>
            <person name="Han C."/>
            <person name="Tapia R."/>
            <person name="Bruce D."/>
            <person name="Goodwin L.A."/>
            <person name="Pitluck S."/>
            <person name="Huntemann M."/>
            <person name="Liolios K."/>
            <person name="Pagani I."/>
            <person name="Ivanova N."/>
            <person name="Mikhailova N."/>
            <person name="Pati A."/>
            <person name="Chen A."/>
            <person name="Palaniappan K."/>
            <person name="Land M."/>
            <person name="Brambilla E.M."/>
            <person name="Rohde M."/>
            <person name="Spring S."/>
            <person name="Goker M."/>
            <person name="Detter J.C."/>
            <person name="Bristow J."/>
            <person name="Eisen J.A."/>
            <person name="Markowitz V."/>
            <person name="Hugenholtz P."/>
            <person name="Kyrpides N.C."/>
            <person name="Klenk H.P."/>
            <person name="Woyke T."/>
        </authorList>
    </citation>
    <scope>NUCLEOTIDE SEQUENCE [LARGE SCALE GENOMIC DNA]</scope>
    <source>
        <strain evidence="2">DSM 2844</strain>
    </source>
</reference>
<dbReference type="InterPro" id="IPR036457">
    <property type="entry name" value="PPM-type-like_dom_sf"/>
</dbReference>
<dbReference type="SUPFAM" id="SSF81606">
    <property type="entry name" value="PP2C-like"/>
    <property type="match status" value="1"/>
</dbReference>
<dbReference type="Proteomes" id="UP000005113">
    <property type="component" value="Unassembled WGS sequence"/>
</dbReference>